<name>A0A6P1MBL0_9BACT</name>
<dbReference type="AlphaFoldDB" id="A0A6P1MBL0"/>
<dbReference type="EMBL" id="CP047593">
    <property type="protein sequence ID" value="QHI69478.1"/>
    <property type="molecule type" value="Genomic_DNA"/>
</dbReference>
<feature type="transmembrane region" description="Helical" evidence="1">
    <location>
        <begin position="214"/>
        <end position="235"/>
    </location>
</feature>
<dbReference type="RefSeq" id="WP_160628660.1">
    <property type="nucleotide sequence ID" value="NZ_CP047593.1"/>
</dbReference>
<feature type="transmembrane region" description="Helical" evidence="1">
    <location>
        <begin position="71"/>
        <end position="90"/>
    </location>
</feature>
<organism evidence="2 3">
    <name type="scientific">Tichowtungia aerotolerans</name>
    <dbReference type="NCBI Taxonomy" id="2697043"/>
    <lineage>
        <taxon>Bacteria</taxon>
        <taxon>Pseudomonadati</taxon>
        <taxon>Kiritimatiellota</taxon>
        <taxon>Tichowtungiia</taxon>
        <taxon>Tichowtungiales</taxon>
        <taxon>Tichowtungiaceae</taxon>
        <taxon>Tichowtungia</taxon>
    </lineage>
</organism>
<feature type="transmembrane region" description="Helical" evidence="1">
    <location>
        <begin position="39"/>
        <end position="59"/>
    </location>
</feature>
<feature type="transmembrane region" description="Helical" evidence="1">
    <location>
        <begin position="185"/>
        <end position="202"/>
    </location>
</feature>
<feature type="transmembrane region" description="Helical" evidence="1">
    <location>
        <begin position="156"/>
        <end position="179"/>
    </location>
</feature>
<keyword evidence="1" id="KW-0472">Membrane</keyword>
<keyword evidence="3" id="KW-1185">Reference proteome</keyword>
<evidence type="ECO:0000313" key="2">
    <source>
        <dbReference type="EMBL" id="QHI69478.1"/>
    </source>
</evidence>
<evidence type="ECO:0000256" key="1">
    <source>
        <dbReference type="SAM" id="Phobius"/>
    </source>
</evidence>
<accession>A0A6P1MBL0</accession>
<dbReference type="KEGG" id="taer:GT409_08425"/>
<gene>
    <name evidence="2" type="ORF">GT409_08425</name>
</gene>
<reference evidence="2 3" key="1">
    <citation type="submission" date="2020-01" db="EMBL/GenBank/DDBJ databases">
        <title>Ponticoccus aerotolerans gen. nov., sp. nov., an anaerobic bacterium and proposal of Ponticoccusceae fam. nov., Ponticoccusles ord. nov. and Ponticoccuse classis nov. in the phylum Kiritimatiellaeota.</title>
        <authorList>
            <person name="Zhou L.Y."/>
            <person name="Du Z.J."/>
        </authorList>
    </citation>
    <scope>NUCLEOTIDE SEQUENCE [LARGE SCALE GENOMIC DNA]</scope>
    <source>
        <strain evidence="2 3">S-5007</strain>
    </source>
</reference>
<feature type="transmembrane region" description="Helical" evidence="1">
    <location>
        <begin position="7"/>
        <end position="27"/>
    </location>
</feature>
<protein>
    <submittedName>
        <fullName evidence="2">Divalent cation transporter</fullName>
    </submittedName>
</protein>
<keyword evidence="1" id="KW-1133">Transmembrane helix</keyword>
<sequence>MNQIIDIMLYSWVAGFASFIGAVIARVERIPEGVRKKELFRGIVAFGGGILVAAVAFALVPHGIETLSAPMLGLLFGLGGAAFCLLDILLSRSGGSKAQFTAMLSDFIPEAIALGAVFAHDHRLGILLALFIGAQNLPEGFNAYRELKENTGRTAMILWQMFLISFLGPAAALLGYFFLREKLPVTAGIMVFAAGGILYLIFQDIAPQAKYRHHWLPPLGAVLGFIVGMLGQKLIG</sequence>
<proteinExistence type="predicted"/>
<evidence type="ECO:0000313" key="3">
    <source>
        <dbReference type="Proteomes" id="UP000464954"/>
    </source>
</evidence>
<dbReference type="Proteomes" id="UP000464954">
    <property type="component" value="Chromosome"/>
</dbReference>
<keyword evidence="1" id="KW-0812">Transmembrane</keyword>